<dbReference type="EMBL" id="SWKU01000036">
    <property type="protein sequence ID" value="KAF2994913.1"/>
    <property type="molecule type" value="Genomic_DNA"/>
</dbReference>
<comment type="caution">
    <text evidence="3">The sequence shown here is derived from an EMBL/GenBank/DDBJ whole genome shotgun (WGS) entry which is preliminary data.</text>
</comment>
<feature type="region of interest" description="Disordered" evidence="2">
    <location>
        <begin position="1"/>
        <end position="44"/>
    </location>
</feature>
<reference evidence="3" key="1">
    <citation type="submission" date="2019-04" db="EMBL/GenBank/DDBJ databases">
        <title>Sequencing of skin fungus with MAO and IRED activity.</title>
        <authorList>
            <person name="Marsaioli A.J."/>
            <person name="Bonatto J.M.C."/>
            <person name="Reis Junior O."/>
        </authorList>
    </citation>
    <scope>NUCLEOTIDE SEQUENCE</scope>
    <source>
        <strain evidence="3">30M1</strain>
    </source>
</reference>
<keyword evidence="4" id="KW-1185">Reference proteome</keyword>
<sequence>MSNHNPTSTFSDHPAGATATSPPMNAFDHSKQNDIAMEQAQDQEQEIHAACERIIASLRALLHQAFTREAEKSHTIADLKVEHERIVKQLEAEHEHVVRQLEEAHAATVAELRDELAAVKRGGLKRGSDDEDEREVKRPKVP</sequence>
<proteinExistence type="predicted"/>
<keyword evidence="1" id="KW-0175">Coiled coil</keyword>
<gene>
    <name evidence="3" type="ORF">E8E13_000284</name>
</gene>
<evidence type="ECO:0000256" key="2">
    <source>
        <dbReference type="SAM" id="MobiDB-lite"/>
    </source>
</evidence>
<evidence type="ECO:0000313" key="4">
    <source>
        <dbReference type="Proteomes" id="UP000801428"/>
    </source>
</evidence>
<feature type="compositionally biased region" description="Polar residues" evidence="2">
    <location>
        <begin position="1"/>
        <end position="11"/>
    </location>
</feature>
<organism evidence="3 4">
    <name type="scientific">Curvularia kusanoi</name>
    <name type="common">Cochliobolus kusanoi</name>
    <dbReference type="NCBI Taxonomy" id="90978"/>
    <lineage>
        <taxon>Eukaryota</taxon>
        <taxon>Fungi</taxon>
        <taxon>Dikarya</taxon>
        <taxon>Ascomycota</taxon>
        <taxon>Pezizomycotina</taxon>
        <taxon>Dothideomycetes</taxon>
        <taxon>Pleosporomycetidae</taxon>
        <taxon>Pleosporales</taxon>
        <taxon>Pleosporineae</taxon>
        <taxon>Pleosporaceae</taxon>
        <taxon>Curvularia</taxon>
    </lineage>
</organism>
<dbReference type="Proteomes" id="UP000801428">
    <property type="component" value="Unassembled WGS sequence"/>
</dbReference>
<feature type="coiled-coil region" evidence="1">
    <location>
        <begin position="80"/>
        <end position="107"/>
    </location>
</feature>
<dbReference type="AlphaFoldDB" id="A0A9P4T4R6"/>
<evidence type="ECO:0000313" key="3">
    <source>
        <dbReference type="EMBL" id="KAF2994913.1"/>
    </source>
</evidence>
<accession>A0A9P4T4R6</accession>
<name>A0A9P4T4R6_CURKU</name>
<protein>
    <submittedName>
        <fullName evidence="3">Uncharacterized protein</fullName>
    </submittedName>
</protein>
<evidence type="ECO:0000256" key="1">
    <source>
        <dbReference type="SAM" id="Coils"/>
    </source>
</evidence>
<feature type="region of interest" description="Disordered" evidence="2">
    <location>
        <begin position="118"/>
        <end position="142"/>
    </location>
</feature>